<proteinExistence type="predicted"/>
<dbReference type="Proteomes" id="UP000828390">
    <property type="component" value="Unassembled WGS sequence"/>
</dbReference>
<evidence type="ECO:0000313" key="1">
    <source>
        <dbReference type="EMBL" id="KAH3806702.1"/>
    </source>
</evidence>
<dbReference type="AlphaFoldDB" id="A0A9D4G352"/>
<sequence length="60" mass="6317">DLKTSKYIDTHTVSASNCDRLLFVLTQSVPATSVPATSVPATSVPATVTILSSHSQCQQL</sequence>
<name>A0A9D4G352_DREPO</name>
<reference evidence="1" key="1">
    <citation type="journal article" date="2019" name="bioRxiv">
        <title>The Genome of the Zebra Mussel, Dreissena polymorpha: A Resource for Invasive Species Research.</title>
        <authorList>
            <person name="McCartney M.A."/>
            <person name="Auch B."/>
            <person name="Kono T."/>
            <person name="Mallez S."/>
            <person name="Zhang Y."/>
            <person name="Obille A."/>
            <person name="Becker A."/>
            <person name="Abrahante J.E."/>
            <person name="Garbe J."/>
            <person name="Badalamenti J.P."/>
            <person name="Herman A."/>
            <person name="Mangelson H."/>
            <person name="Liachko I."/>
            <person name="Sullivan S."/>
            <person name="Sone E.D."/>
            <person name="Koren S."/>
            <person name="Silverstein K.A.T."/>
            <person name="Beckman K.B."/>
            <person name="Gohl D.M."/>
        </authorList>
    </citation>
    <scope>NUCLEOTIDE SEQUENCE</scope>
    <source>
        <strain evidence="1">Duluth1</strain>
        <tissue evidence="1">Whole animal</tissue>
    </source>
</reference>
<comment type="caution">
    <text evidence="1">The sequence shown here is derived from an EMBL/GenBank/DDBJ whole genome shotgun (WGS) entry which is preliminary data.</text>
</comment>
<evidence type="ECO:0000313" key="2">
    <source>
        <dbReference type="Proteomes" id="UP000828390"/>
    </source>
</evidence>
<protein>
    <submittedName>
        <fullName evidence="1">Uncharacterized protein</fullName>
    </submittedName>
</protein>
<reference evidence="1" key="2">
    <citation type="submission" date="2020-11" db="EMBL/GenBank/DDBJ databases">
        <authorList>
            <person name="McCartney M.A."/>
            <person name="Auch B."/>
            <person name="Kono T."/>
            <person name="Mallez S."/>
            <person name="Becker A."/>
            <person name="Gohl D.M."/>
            <person name="Silverstein K.A.T."/>
            <person name="Koren S."/>
            <person name="Bechman K.B."/>
            <person name="Herman A."/>
            <person name="Abrahante J.E."/>
            <person name="Garbe J."/>
        </authorList>
    </citation>
    <scope>NUCLEOTIDE SEQUENCE</scope>
    <source>
        <strain evidence="1">Duluth1</strain>
        <tissue evidence="1">Whole animal</tissue>
    </source>
</reference>
<accession>A0A9D4G352</accession>
<keyword evidence="2" id="KW-1185">Reference proteome</keyword>
<gene>
    <name evidence="1" type="ORF">DPMN_135026</name>
</gene>
<feature type="non-terminal residue" evidence="1">
    <location>
        <position position="1"/>
    </location>
</feature>
<dbReference type="EMBL" id="JAIWYP010000006">
    <property type="protein sequence ID" value="KAH3806702.1"/>
    <property type="molecule type" value="Genomic_DNA"/>
</dbReference>
<organism evidence="1 2">
    <name type="scientific">Dreissena polymorpha</name>
    <name type="common">Zebra mussel</name>
    <name type="synonym">Mytilus polymorpha</name>
    <dbReference type="NCBI Taxonomy" id="45954"/>
    <lineage>
        <taxon>Eukaryota</taxon>
        <taxon>Metazoa</taxon>
        <taxon>Spiralia</taxon>
        <taxon>Lophotrochozoa</taxon>
        <taxon>Mollusca</taxon>
        <taxon>Bivalvia</taxon>
        <taxon>Autobranchia</taxon>
        <taxon>Heteroconchia</taxon>
        <taxon>Euheterodonta</taxon>
        <taxon>Imparidentia</taxon>
        <taxon>Neoheterodontei</taxon>
        <taxon>Myida</taxon>
        <taxon>Dreissenoidea</taxon>
        <taxon>Dreissenidae</taxon>
        <taxon>Dreissena</taxon>
    </lineage>
</organism>